<dbReference type="SUPFAM" id="SSF47459">
    <property type="entry name" value="HLH, helix-loop-helix DNA-binding domain"/>
    <property type="match status" value="1"/>
</dbReference>
<dbReference type="Proteomes" id="UP000694389">
    <property type="component" value="Unassembled WGS sequence"/>
</dbReference>
<keyword evidence="2" id="KW-0678">Repressor</keyword>
<sequence>MTRKLQNPTLEDGKSRKRILKPVVEKKRRDRINQSLAELRSLLLNHTSDPVSHCQENHIQALHTYKPIITLTMMKMCFSLLFHCSHLQRLQNPKIEKAEILDFAVEYLQKWTNGKNQSNVVADSTNRHTKTHPPVVNLHHSEANAPALFTMESAGFQQCVAQLTSYMHRITPAQRTSLIEGLQHHTDSHQPNHTNPDLSQRTAVSETAKRPHATPADAICTSERREESLKFPSHSPFQPHSCSTPCHDYLSPPPSPWLSPSFSTYATSPSFPSFASHFSFPPSLSPLSSNTSFFSFSPTVPHCTPLTTLRSPTHPAPREGSPPNSSSPMWRPWF</sequence>
<evidence type="ECO:0000256" key="6">
    <source>
        <dbReference type="SAM" id="MobiDB-lite"/>
    </source>
</evidence>
<feature type="region of interest" description="Disordered" evidence="6">
    <location>
        <begin position="308"/>
        <end position="334"/>
    </location>
</feature>
<dbReference type="SMART" id="SM00353">
    <property type="entry name" value="HLH"/>
    <property type="match status" value="1"/>
</dbReference>
<keyword evidence="3" id="KW-0805">Transcription regulation</keyword>
<proteinExistence type="predicted"/>
<keyword evidence="4" id="KW-0804">Transcription</keyword>
<comment type="subcellular location">
    <subcellularLocation>
        <location evidence="1">Nucleus</location>
    </subcellularLocation>
</comment>
<evidence type="ECO:0000313" key="9">
    <source>
        <dbReference type="Proteomes" id="UP000694389"/>
    </source>
</evidence>
<evidence type="ECO:0000256" key="3">
    <source>
        <dbReference type="ARBA" id="ARBA00023015"/>
    </source>
</evidence>
<dbReference type="GO" id="GO:0005634">
    <property type="term" value="C:nucleus"/>
    <property type="evidence" value="ECO:0007669"/>
    <property type="project" value="UniProtKB-SubCell"/>
</dbReference>
<reference evidence="8" key="1">
    <citation type="submission" date="2025-08" db="UniProtKB">
        <authorList>
            <consortium name="Ensembl"/>
        </authorList>
    </citation>
    <scope>IDENTIFICATION</scope>
</reference>
<dbReference type="Ensembl" id="ENSDLAT00005080670.1">
    <property type="protein sequence ID" value="ENSDLAP00005066513.1"/>
    <property type="gene ID" value="ENSDLAG00005021451.2"/>
</dbReference>
<name>A0A8P4G299_DICLA</name>
<dbReference type="GeneTree" id="ENSGT00730000111282"/>
<feature type="compositionally biased region" description="Polar residues" evidence="6">
    <location>
        <begin position="191"/>
        <end position="205"/>
    </location>
</feature>
<protein>
    <recommendedName>
        <fullName evidence="7">BHLH domain-containing protein</fullName>
    </recommendedName>
</protein>
<evidence type="ECO:0000256" key="5">
    <source>
        <dbReference type="ARBA" id="ARBA00023242"/>
    </source>
</evidence>
<feature type="domain" description="BHLH" evidence="7">
    <location>
        <begin position="16"/>
        <end position="111"/>
    </location>
</feature>
<dbReference type="InterPro" id="IPR050370">
    <property type="entry name" value="HES_HEY"/>
</dbReference>
<evidence type="ECO:0000259" key="7">
    <source>
        <dbReference type="PROSITE" id="PS50888"/>
    </source>
</evidence>
<dbReference type="PANTHER" id="PTHR10985">
    <property type="entry name" value="BASIC HELIX-LOOP-HELIX TRANSCRIPTION FACTOR, HES-RELATED"/>
    <property type="match status" value="1"/>
</dbReference>
<keyword evidence="5" id="KW-0539">Nucleus</keyword>
<dbReference type="InterPro" id="IPR036638">
    <property type="entry name" value="HLH_DNA-bd_sf"/>
</dbReference>
<gene>
    <name evidence="8" type="primary">her11</name>
</gene>
<feature type="region of interest" description="Disordered" evidence="6">
    <location>
        <begin position="185"/>
        <end position="234"/>
    </location>
</feature>
<dbReference type="PROSITE" id="PS50888">
    <property type="entry name" value="BHLH"/>
    <property type="match status" value="1"/>
</dbReference>
<keyword evidence="9" id="KW-1185">Reference proteome</keyword>
<dbReference type="GO" id="GO:0046983">
    <property type="term" value="F:protein dimerization activity"/>
    <property type="evidence" value="ECO:0007669"/>
    <property type="project" value="InterPro"/>
</dbReference>
<organism evidence="8 9">
    <name type="scientific">Dicentrarchus labrax</name>
    <name type="common">European seabass</name>
    <name type="synonym">Morone labrax</name>
    <dbReference type="NCBI Taxonomy" id="13489"/>
    <lineage>
        <taxon>Eukaryota</taxon>
        <taxon>Metazoa</taxon>
        <taxon>Chordata</taxon>
        <taxon>Craniata</taxon>
        <taxon>Vertebrata</taxon>
        <taxon>Euteleostomi</taxon>
        <taxon>Actinopterygii</taxon>
        <taxon>Neopterygii</taxon>
        <taxon>Teleostei</taxon>
        <taxon>Neoteleostei</taxon>
        <taxon>Acanthomorphata</taxon>
        <taxon>Eupercaria</taxon>
        <taxon>Moronidae</taxon>
        <taxon>Dicentrarchus</taxon>
    </lineage>
</organism>
<evidence type="ECO:0000256" key="2">
    <source>
        <dbReference type="ARBA" id="ARBA00022491"/>
    </source>
</evidence>
<evidence type="ECO:0000313" key="8">
    <source>
        <dbReference type="Ensembl" id="ENSDLAP00005066513.1"/>
    </source>
</evidence>
<evidence type="ECO:0000256" key="4">
    <source>
        <dbReference type="ARBA" id="ARBA00023163"/>
    </source>
</evidence>
<accession>A0A8P4G299</accession>
<reference evidence="8" key="2">
    <citation type="submission" date="2025-09" db="UniProtKB">
        <authorList>
            <consortium name="Ensembl"/>
        </authorList>
    </citation>
    <scope>IDENTIFICATION</scope>
</reference>
<evidence type="ECO:0000256" key="1">
    <source>
        <dbReference type="ARBA" id="ARBA00004123"/>
    </source>
</evidence>
<dbReference type="Pfam" id="PF00010">
    <property type="entry name" value="HLH"/>
    <property type="match status" value="1"/>
</dbReference>
<dbReference type="AlphaFoldDB" id="A0A8P4G299"/>
<dbReference type="Gene3D" id="4.10.280.10">
    <property type="entry name" value="Helix-loop-helix DNA-binding domain"/>
    <property type="match status" value="1"/>
</dbReference>
<dbReference type="InterPro" id="IPR011598">
    <property type="entry name" value="bHLH_dom"/>
</dbReference>